<dbReference type="AlphaFoldDB" id="A0A0F9H0H1"/>
<evidence type="ECO:0000313" key="1">
    <source>
        <dbReference type="EMBL" id="KKL75125.1"/>
    </source>
</evidence>
<proteinExistence type="predicted"/>
<protein>
    <submittedName>
        <fullName evidence="1">Uncharacterized protein</fullName>
    </submittedName>
</protein>
<reference evidence="1" key="1">
    <citation type="journal article" date="2015" name="Nature">
        <title>Complex archaea that bridge the gap between prokaryotes and eukaryotes.</title>
        <authorList>
            <person name="Spang A."/>
            <person name="Saw J.H."/>
            <person name="Jorgensen S.L."/>
            <person name="Zaremba-Niedzwiedzka K."/>
            <person name="Martijn J."/>
            <person name="Lind A.E."/>
            <person name="van Eijk R."/>
            <person name="Schleper C."/>
            <person name="Guy L."/>
            <person name="Ettema T.J."/>
        </authorList>
    </citation>
    <scope>NUCLEOTIDE SEQUENCE</scope>
</reference>
<organism evidence="1">
    <name type="scientific">marine sediment metagenome</name>
    <dbReference type="NCBI Taxonomy" id="412755"/>
    <lineage>
        <taxon>unclassified sequences</taxon>
        <taxon>metagenomes</taxon>
        <taxon>ecological metagenomes</taxon>
    </lineage>
</organism>
<sequence length="85" mass="9592">MNPIRKCRAPECRAEIRFEPTHTGARIPLDAFPILEDNELFQLPVPGGYVYENGLVRPHQAGEGNCYMSHFTTCKDPNRFSGGKK</sequence>
<name>A0A0F9H0H1_9ZZZZ</name>
<accession>A0A0F9H0H1</accession>
<gene>
    <name evidence="1" type="ORF">LCGC14_2058030</name>
</gene>
<comment type="caution">
    <text evidence="1">The sequence shown here is derived from an EMBL/GenBank/DDBJ whole genome shotgun (WGS) entry which is preliminary data.</text>
</comment>
<dbReference type="EMBL" id="LAZR01024439">
    <property type="protein sequence ID" value="KKL75125.1"/>
    <property type="molecule type" value="Genomic_DNA"/>
</dbReference>